<protein>
    <submittedName>
        <fullName evidence="2">Uncharacterized protein</fullName>
    </submittedName>
</protein>
<dbReference type="RefSeq" id="WP_336918459.1">
    <property type="nucleotide sequence ID" value="NZ_JBANRN010000005.1"/>
</dbReference>
<organism evidence="2 3">
    <name type="scientific">Alteraurantiacibacter lauratis</name>
    <dbReference type="NCBI Taxonomy" id="2054627"/>
    <lineage>
        <taxon>Bacteria</taxon>
        <taxon>Pseudomonadati</taxon>
        <taxon>Pseudomonadota</taxon>
        <taxon>Alphaproteobacteria</taxon>
        <taxon>Sphingomonadales</taxon>
        <taxon>Erythrobacteraceae</taxon>
        <taxon>Alteraurantiacibacter</taxon>
    </lineage>
</organism>
<comment type="caution">
    <text evidence="2">The sequence shown here is derived from an EMBL/GenBank/DDBJ whole genome shotgun (WGS) entry which is preliminary data.</text>
</comment>
<evidence type="ECO:0000313" key="3">
    <source>
        <dbReference type="Proteomes" id="UP001595378"/>
    </source>
</evidence>
<accession>A0ABV7EDY3</accession>
<dbReference type="EMBL" id="JBHRSU010000003">
    <property type="protein sequence ID" value="MFC3099957.1"/>
    <property type="molecule type" value="Genomic_DNA"/>
</dbReference>
<keyword evidence="1" id="KW-0175">Coiled coil</keyword>
<gene>
    <name evidence="2" type="ORF">ACFODK_03525</name>
</gene>
<sequence>MSFWTFVFLVVIAGMAFELVKQRNLARMGHVEDADGKLHKAVSARDAELQAEVTALRERVKVLERIVTDEREAQRLSSEIEKLRDE</sequence>
<dbReference type="Proteomes" id="UP001595378">
    <property type="component" value="Unassembled WGS sequence"/>
</dbReference>
<name>A0ABV7EDY3_9SPHN</name>
<evidence type="ECO:0000313" key="2">
    <source>
        <dbReference type="EMBL" id="MFC3099957.1"/>
    </source>
</evidence>
<evidence type="ECO:0000256" key="1">
    <source>
        <dbReference type="SAM" id="Coils"/>
    </source>
</evidence>
<proteinExistence type="predicted"/>
<feature type="coiled-coil region" evidence="1">
    <location>
        <begin position="46"/>
        <end position="86"/>
    </location>
</feature>
<reference evidence="3" key="1">
    <citation type="journal article" date="2019" name="Int. J. Syst. Evol. Microbiol.">
        <title>The Global Catalogue of Microorganisms (GCM) 10K type strain sequencing project: providing services to taxonomists for standard genome sequencing and annotation.</title>
        <authorList>
            <consortium name="The Broad Institute Genomics Platform"/>
            <consortium name="The Broad Institute Genome Sequencing Center for Infectious Disease"/>
            <person name="Wu L."/>
            <person name="Ma J."/>
        </authorList>
    </citation>
    <scope>NUCLEOTIDE SEQUENCE [LARGE SCALE GENOMIC DNA]</scope>
    <source>
        <strain evidence="3">KCTC 52606</strain>
    </source>
</reference>
<keyword evidence="3" id="KW-1185">Reference proteome</keyword>